<dbReference type="SUPFAM" id="SSF53807">
    <property type="entry name" value="Helical backbone' metal receptor"/>
    <property type="match status" value="1"/>
</dbReference>
<evidence type="ECO:0000256" key="1">
    <source>
        <dbReference type="ARBA" id="ARBA00004196"/>
    </source>
</evidence>
<evidence type="ECO:0000256" key="4">
    <source>
        <dbReference type="ARBA" id="ARBA00022729"/>
    </source>
</evidence>
<gene>
    <name evidence="6" type="ORF">IQ247_29935</name>
</gene>
<dbReference type="RefSeq" id="WP_193925632.1">
    <property type="nucleotide sequence ID" value="NZ_JADEWL010000208.1"/>
</dbReference>
<dbReference type="EMBL" id="JADEWL010000208">
    <property type="protein sequence ID" value="MBE9216824.1"/>
    <property type="molecule type" value="Genomic_DNA"/>
</dbReference>
<keyword evidence="4" id="KW-0732">Signal</keyword>
<organism evidence="6 7">
    <name type="scientific">Plectonema cf. radiosum LEGE 06105</name>
    <dbReference type="NCBI Taxonomy" id="945769"/>
    <lineage>
        <taxon>Bacteria</taxon>
        <taxon>Bacillati</taxon>
        <taxon>Cyanobacteriota</taxon>
        <taxon>Cyanophyceae</taxon>
        <taxon>Oscillatoriophycideae</taxon>
        <taxon>Oscillatoriales</taxon>
        <taxon>Microcoleaceae</taxon>
        <taxon>Plectonema</taxon>
    </lineage>
</organism>
<dbReference type="PANTHER" id="PTHR30532:SF25">
    <property type="entry name" value="IRON(III) DICITRATE-BINDING PERIPLASMIC PROTEIN"/>
    <property type="match status" value="1"/>
</dbReference>
<dbReference type="GO" id="GO:0030288">
    <property type="term" value="C:outer membrane-bounded periplasmic space"/>
    <property type="evidence" value="ECO:0007669"/>
    <property type="project" value="TreeGrafter"/>
</dbReference>
<accession>A0A8J7JWG8</accession>
<evidence type="ECO:0000256" key="3">
    <source>
        <dbReference type="ARBA" id="ARBA00022448"/>
    </source>
</evidence>
<comment type="caution">
    <text evidence="6">The sequence shown here is derived from an EMBL/GenBank/DDBJ whole genome shotgun (WGS) entry which is preliminary data.</text>
</comment>
<dbReference type="InterPro" id="IPR051313">
    <property type="entry name" value="Bact_iron-sidero_bind"/>
</dbReference>
<dbReference type="Pfam" id="PF01497">
    <property type="entry name" value="Peripla_BP_2"/>
    <property type="match status" value="1"/>
</dbReference>
<dbReference type="PANTHER" id="PTHR30532">
    <property type="entry name" value="IRON III DICITRATE-BINDING PERIPLASMIC PROTEIN"/>
    <property type="match status" value="1"/>
</dbReference>
<sequence length="321" mass="35655">VLLFVSGILIVVMVSACNSNILKSSKIDSNSTESCRVIKHAIGKTCVPQNFERLVTLDSTAFENAIALGVKSIATAVDNSSHLKDNFAQVKNIGEFGQPNLESTVLLKPDLILGYDAQQSIYSQLSQISPTVLFNYEHGGQWKEMFNKLSAALDREKAAKQVMDKYYRRLEEFKQQMGNNPATIKVSVVRVYPDSINLYLRDSFCGIVLQDAGLSRPESQDIGISAAKKLYGNENQASISNELIEKADGDVIFIWTYGNTSQKNQKAQEKLEELQSNPLWQSLKAVQKNKVYVVPDYWIGSGVLAANAIVDDLFKYLVETP</sequence>
<dbReference type="CDD" id="cd01146">
    <property type="entry name" value="FhuD"/>
    <property type="match status" value="1"/>
</dbReference>
<comment type="subcellular location">
    <subcellularLocation>
        <location evidence="1">Cell envelope</location>
    </subcellularLocation>
</comment>
<dbReference type="GO" id="GO:1901678">
    <property type="term" value="P:iron coordination entity transport"/>
    <property type="evidence" value="ECO:0007669"/>
    <property type="project" value="UniProtKB-ARBA"/>
</dbReference>
<protein>
    <submittedName>
        <fullName evidence="6">Iron-siderophore ABC transporter substrate-binding protein</fullName>
    </submittedName>
</protein>
<evidence type="ECO:0000256" key="2">
    <source>
        <dbReference type="ARBA" id="ARBA00008814"/>
    </source>
</evidence>
<feature type="domain" description="Fe/B12 periplasmic-binding" evidence="5">
    <location>
        <begin position="53"/>
        <end position="321"/>
    </location>
</feature>
<proteinExistence type="inferred from homology"/>
<keyword evidence="3" id="KW-0813">Transport</keyword>
<reference evidence="6" key="1">
    <citation type="submission" date="2020-10" db="EMBL/GenBank/DDBJ databases">
        <authorList>
            <person name="Castelo-Branco R."/>
            <person name="Eusebio N."/>
            <person name="Adriana R."/>
            <person name="Vieira A."/>
            <person name="Brugerolle De Fraissinette N."/>
            <person name="Rezende De Castro R."/>
            <person name="Schneider M.P."/>
            <person name="Vasconcelos V."/>
            <person name="Leao P.N."/>
        </authorList>
    </citation>
    <scope>NUCLEOTIDE SEQUENCE</scope>
    <source>
        <strain evidence="6">LEGE 06105</strain>
    </source>
</reference>
<name>A0A8J7JWG8_9CYAN</name>
<dbReference type="Proteomes" id="UP000620559">
    <property type="component" value="Unassembled WGS sequence"/>
</dbReference>
<feature type="non-terminal residue" evidence="6">
    <location>
        <position position="1"/>
    </location>
</feature>
<keyword evidence="7" id="KW-1185">Reference proteome</keyword>
<evidence type="ECO:0000313" key="6">
    <source>
        <dbReference type="EMBL" id="MBE9216824.1"/>
    </source>
</evidence>
<evidence type="ECO:0000313" key="7">
    <source>
        <dbReference type="Proteomes" id="UP000620559"/>
    </source>
</evidence>
<comment type="similarity">
    <text evidence="2">Belongs to the bacterial solute-binding protein 8 family.</text>
</comment>
<dbReference type="AlphaFoldDB" id="A0A8J7JWG8"/>
<evidence type="ECO:0000259" key="5">
    <source>
        <dbReference type="PROSITE" id="PS50983"/>
    </source>
</evidence>
<dbReference type="PROSITE" id="PS50983">
    <property type="entry name" value="FE_B12_PBP"/>
    <property type="match status" value="1"/>
</dbReference>
<dbReference type="InterPro" id="IPR002491">
    <property type="entry name" value="ABC_transptr_periplasmic_BD"/>
</dbReference>
<dbReference type="Gene3D" id="3.40.50.1980">
    <property type="entry name" value="Nitrogenase molybdenum iron protein domain"/>
    <property type="match status" value="2"/>
</dbReference>